<protein>
    <recommendedName>
        <fullName evidence="7">Thioredoxin</fullName>
    </recommendedName>
</protein>
<name>C5WDR0_9ENTR</name>
<evidence type="ECO:0000256" key="7">
    <source>
        <dbReference type="NCBIfam" id="TIGR01068"/>
    </source>
</evidence>
<evidence type="ECO:0000313" key="9">
    <source>
        <dbReference type="EMBL" id="BAH83466.1"/>
    </source>
</evidence>
<dbReference type="PROSITE" id="PS00194">
    <property type="entry name" value="THIOREDOXIN_1"/>
    <property type="match status" value="1"/>
</dbReference>
<dbReference type="InterPro" id="IPR013766">
    <property type="entry name" value="Thioredoxin_domain"/>
</dbReference>
<proteinExistence type="inferred from homology"/>
<dbReference type="InterPro" id="IPR017937">
    <property type="entry name" value="Thioredoxin_CS"/>
</dbReference>
<evidence type="ECO:0000256" key="4">
    <source>
        <dbReference type="ARBA" id="ARBA00022982"/>
    </source>
</evidence>
<dbReference type="PANTHER" id="PTHR45663">
    <property type="entry name" value="GEO12009P1"/>
    <property type="match status" value="1"/>
</dbReference>
<keyword evidence="4" id="KW-0249">Electron transport</keyword>
<reference evidence="9 10" key="1">
    <citation type="journal article" date="2011" name="Genome Biol. Evol.">
        <title>Reductive evolution of bacterial genome in insect gut environment.</title>
        <authorList>
            <person name="Nikoh N."/>
            <person name="Hosokawa T."/>
            <person name="Ohshima K."/>
            <person name="Hattori M."/>
            <person name="Fukatsu T."/>
        </authorList>
    </citation>
    <scope>NUCLEOTIDE SEQUENCE [LARGE SCALE GENOMIC DNA]</scope>
    <source>
        <strain evidence="9 10">Mpkobe</strain>
    </source>
</reference>
<dbReference type="NCBIfam" id="TIGR01068">
    <property type="entry name" value="thioredoxin"/>
    <property type="match status" value="1"/>
</dbReference>
<dbReference type="HOGENOM" id="CLU_090389_10_2_6"/>
<dbReference type="GO" id="GO:0015035">
    <property type="term" value="F:protein-disulfide reductase activity"/>
    <property type="evidence" value="ECO:0007669"/>
    <property type="project" value="UniProtKB-UniRule"/>
</dbReference>
<dbReference type="CDD" id="cd02947">
    <property type="entry name" value="TRX_family"/>
    <property type="match status" value="1"/>
</dbReference>
<dbReference type="FunFam" id="3.40.30.10:FF:000001">
    <property type="entry name" value="Thioredoxin"/>
    <property type="match status" value="1"/>
</dbReference>
<dbReference type="Gene3D" id="3.40.30.10">
    <property type="entry name" value="Glutaredoxin"/>
    <property type="match status" value="1"/>
</dbReference>
<sequence>MPVINTNNSTKPLSCGATNNMKPNKIIELTDENFHEKVINAKSIILVDFWAEWCGPCKMMTPILQEVAEEYADKLTIAKLNVDNCPKVAPKYDLRGIPTLLIFKNGKVVGTKIGFVTKKQLIKFINANLT</sequence>
<organism evidence="9 10">
    <name type="scientific">Candidatus Ishikawaella capsulata Mpkobe</name>
    <dbReference type="NCBI Taxonomy" id="476281"/>
    <lineage>
        <taxon>Bacteria</taxon>
        <taxon>Pseudomonadati</taxon>
        <taxon>Pseudomonadota</taxon>
        <taxon>Gammaproteobacteria</taxon>
        <taxon>Enterobacterales</taxon>
        <taxon>Enterobacteriaceae</taxon>
        <taxon>Candidatus Ishikawella</taxon>
    </lineage>
</organism>
<evidence type="ECO:0000256" key="6">
    <source>
        <dbReference type="ARBA" id="ARBA00023284"/>
    </source>
</evidence>
<evidence type="ECO:0000259" key="8">
    <source>
        <dbReference type="PROSITE" id="PS51352"/>
    </source>
</evidence>
<evidence type="ECO:0000256" key="3">
    <source>
        <dbReference type="ARBA" id="ARBA00022448"/>
    </source>
</evidence>
<dbReference type="AlphaFoldDB" id="C5WDR0"/>
<dbReference type="KEGG" id="icp:ICMP_638"/>
<dbReference type="NCBIfam" id="NF006898">
    <property type="entry name" value="PRK09381.1"/>
    <property type="match status" value="1"/>
</dbReference>
<dbReference type="GO" id="GO:0045454">
    <property type="term" value="P:cell redox homeostasis"/>
    <property type="evidence" value="ECO:0007669"/>
    <property type="project" value="TreeGrafter"/>
</dbReference>
<keyword evidence="6" id="KW-0676">Redox-active center</keyword>
<dbReference type="PRINTS" id="PR00421">
    <property type="entry name" value="THIOREDOXIN"/>
</dbReference>
<dbReference type="InterPro" id="IPR005746">
    <property type="entry name" value="Thioredoxin"/>
</dbReference>
<dbReference type="InterPro" id="IPR036249">
    <property type="entry name" value="Thioredoxin-like_sf"/>
</dbReference>
<dbReference type="PANTHER" id="PTHR45663:SF11">
    <property type="entry name" value="GEO12009P1"/>
    <property type="match status" value="1"/>
</dbReference>
<feature type="domain" description="Thioredoxin" evidence="8">
    <location>
        <begin position="1"/>
        <end position="130"/>
    </location>
</feature>
<evidence type="ECO:0000256" key="2">
    <source>
        <dbReference type="ARBA" id="ARBA00008987"/>
    </source>
</evidence>
<evidence type="ECO:0000313" key="10">
    <source>
        <dbReference type="Proteomes" id="UP000061704"/>
    </source>
</evidence>
<dbReference type="EMBL" id="AP010872">
    <property type="protein sequence ID" value="BAH83466.1"/>
    <property type="molecule type" value="Genomic_DNA"/>
</dbReference>
<dbReference type="STRING" id="476281.ICMP_638"/>
<dbReference type="SUPFAM" id="SSF52833">
    <property type="entry name" value="Thioredoxin-like"/>
    <property type="match status" value="1"/>
</dbReference>
<evidence type="ECO:0000256" key="5">
    <source>
        <dbReference type="ARBA" id="ARBA00023157"/>
    </source>
</evidence>
<keyword evidence="3" id="KW-0813">Transport</keyword>
<dbReference type="PROSITE" id="PS51352">
    <property type="entry name" value="THIOREDOXIN_2"/>
    <property type="match status" value="1"/>
</dbReference>
<dbReference type="GO" id="GO:0005829">
    <property type="term" value="C:cytosol"/>
    <property type="evidence" value="ECO:0007669"/>
    <property type="project" value="TreeGrafter"/>
</dbReference>
<accession>C5WDR0</accession>
<keyword evidence="5" id="KW-1015">Disulfide bond</keyword>
<comment type="similarity">
    <text evidence="2">Belongs to the thioredoxin family.</text>
</comment>
<dbReference type="Pfam" id="PF00085">
    <property type="entry name" value="Thioredoxin"/>
    <property type="match status" value="1"/>
</dbReference>
<gene>
    <name evidence="9" type="primary">trxA</name>
    <name evidence="9" type="ORF">ICMP_638</name>
</gene>
<keyword evidence="10" id="KW-1185">Reference proteome</keyword>
<dbReference type="Proteomes" id="UP000061704">
    <property type="component" value="Chromosome"/>
</dbReference>
<evidence type="ECO:0000256" key="1">
    <source>
        <dbReference type="ARBA" id="ARBA00003318"/>
    </source>
</evidence>
<comment type="function">
    <text evidence="1">Participates in various redox reactions through the reversible oxidation of its active center dithiol to a disulfide and catalyzes dithiol-disulfide exchange reactions.</text>
</comment>